<evidence type="ECO:0000313" key="2">
    <source>
        <dbReference type="EMBL" id="EUC27529.1"/>
    </source>
</evidence>
<keyword evidence="3" id="KW-1185">Reference proteome</keyword>
<dbReference type="GeneID" id="19144292"/>
<dbReference type="EMBL" id="KI964913">
    <property type="protein sequence ID" value="EUC27529.1"/>
    <property type="molecule type" value="Genomic_DNA"/>
</dbReference>
<protein>
    <submittedName>
        <fullName evidence="2">Uncharacterized protein</fullName>
    </submittedName>
</protein>
<dbReference type="RefSeq" id="XP_007718164.1">
    <property type="nucleotide sequence ID" value="XM_007719974.1"/>
</dbReference>
<dbReference type="KEGG" id="bze:COCCADRAFT_111440"/>
<feature type="compositionally biased region" description="Polar residues" evidence="1">
    <location>
        <begin position="45"/>
        <end position="64"/>
    </location>
</feature>
<feature type="non-terminal residue" evidence="2">
    <location>
        <position position="1"/>
    </location>
</feature>
<organism evidence="2 3">
    <name type="scientific">Cochliobolus carbonum (strain 26-R-13)</name>
    <name type="common">Maize leaf spot fungus</name>
    <name type="synonym">Bipolaris zeicola</name>
    <dbReference type="NCBI Taxonomy" id="930089"/>
    <lineage>
        <taxon>Eukaryota</taxon>
        <taxon>Fungi</taxon>
        <taxon>Dikarya</taxon>
        <taxon>Ascomycota</taxon>
        <taxon>Pezizomycotina</taxon>
        <taxon>Dothideomycetes</taxon>
        <taxon>Pleosporomycetidae</taxon>
        <taxon>Pleosporales</taxon>
        <taxon>Pleosporineae</taxon>
        <taxon>Pleosporaceae</taxon>
        <taxon>Bipolaris</taxon>
    </lineage>
</organism>
<evidence type="ECO:0000256" key="1">
    <source>
        <dbReference type="SAM" id="MobiDB-lite"/>
    </source>
</evidence>
<feature type="compositionally biased region" description="Low complexity" evidence="1">
    <location>
        <begin position="65"/>
        <end position="88"/>
    </location>
</feature>
<dbReference type="HOGENOM" id="CLU_2284022_0_0_1"/>
<name>W6XXR1_COCC2</name>
<reference evidence="2 3" key="1">
    <citation type="journal article" date="2013" name="PLoS Genet.">
        <title>Comparative genome structure, secondary metabolite, and effector coding capacity across Cochliobolus pathogens.</title>
        <authorList>
            <person name="Condon B.J."/>
            <person name="Leng Y."/>
            <person name="Wu D."/>
            <person name="Bushley K.E."/>
            <person name="Ohm R.A."/>
            <person name="Otillar R."/>
            <person name="Martin J."/>
            <person name="Schackwitz W."/>
            <person name="Grimwood J."/>
            <person name="MohdZainudin N."/>
            <person name="Xue C."/>
            <person name="Wang R."/>
            <person name="Manning V.A."/>
            <person name="Dhillon B."/>
            <person name="Tu Z.J."/>
            <person name="Steffenson B.J."/>
            <person name="Salamov A."/>
            <person name="Sun H."/>
            <person name="Lowry S."/>
            <person name="LaButti K."/>
            <person name="Han J."/>
            <person name="Copeland A."/>
            <person name="Lindquist E."/>
            <person name="Barry K."/>
            <person name="Schmutz J."/>
            <person name="Baker S.E."/>
            <person name="Ciuffetti L.M."/>
            <person name="Grigoriev I.V."/>
            <person name="Zhong S."/>
            <person name="Turgeon B.G."/>
        </authorList>
    </citation>
    <scope>NUCLEOTIDE SEQUENCE [LARGE SCALE GENOMIC DNA]</scope>
    <source>
        <strain evidence="2 3">26-R-13</strain>
    </source>
</reference>
<gene>
    <name evidence="2" type="ORF">COCCADRAFT_111440</name>
</gene>
<feature type="compositionally biased region" description="Polar residues" evidence="1">
    <location>
        <begin position="9"/>
        <end position="20"/>
    </location>
</feature>
<sequence length="102" mass="10878">PAPPAETPHQPSTEQTTITTAAHPHSPTPSEATPAPRHTVVPSMEEQQLTDTPDPNTAGPLTNLPTTEEQQQQQHQPDMPDQPQQPTPAGHAHRSPGATLAR</sequence>
<dbReference type="AlphaFoldDB" id="W6XXR1"/>
<dbReference type="Proteomes" id="UP000053841">
    <property type="component" value="Unassembled WGS sequence"/>
</dbReference>
<proteinExistence type="predicted"/>
<evidence type="ECO:0000313" key="3">
    <source>
        <dbReference type="Proteomes" id="UP000053841"/>
    </source>
</evidence>
<feature type="region of interest" description="Disordered" evidence="1">
    <location>
        <begin position="1"/>
        <end position="102"/>
    </location>
</feature>
<accession>W6XXR1</accession>